<gene>
    <name evidence="2" type="ORF">B0B51_11420</name>
</gene>
<dbReference type="Proteomes" id="UP000189628">
    <property type="component" value="Chromosome"/>
</dbReference>
<feature type="domain" description="Tlde1" evidence="1">
    <location>
        <begin position="24"/>
        <end position="148"/>
    </location>
</feature>
<dbReference type="RefSeq" id="WP_078222640.1">
    <property type="nucleotide sequence ID" value="NZ_CP019911.1"/>
</dbReference>
<dbReference type="Pfam" id="PF10908">
    <property type="entry name" value="Tlde1_dom"/>
    <property type="match status" value="1"/>
</dbReference>
<sequence>MATASCTFTLNGKATTTLTCDGRTYVAFSGNKGHENKPGDTGIAGKGPLPTGRYYIVDRESGGRLGPLMDSIRSAVSDSNHAEWFALYRDDGAIDDWTFVHGVRRGNFRLHPVGPRGISEGCVTLVSKQQFATLRTYLKSRSFGVVPGSNIKYYGVLEVK</sequence>
<dbReference type="EMBL" id="CP019911">
    <property type="protein sequence ID" value="AQW30511.1"/>
    <property type="molecule type" value="Genomic_DNA"/>
</dbReference>
<evidence type="ECO:0000313" key="3">
    <source>
        <dbReference type="Proteomes" id="UP000189628"/>
    </source>
</evidence>
<accession>A0A1U9VKC8</accession>
<reference evidence="2 3" key="1">
    <citation type="submission" date="2017-02" db="EMBL/GenBank/DDBJ databases">
        <title>Blood Disease Bacterium A2-HR MARDI.</title>
        <authorList>
            <person name="Badrun R."/>
            <person name="Abu Bakar N."/>
            <person name="Laboh R."/>
        </authorList>
    </citation>
    <scope>NUCLEOTIDE SEQUENCE [LARGE SCALE GENOMIC DNA]</scope>
    <source>
        <strain evidence="2 3">A2-HR MARDI</strain>
    </source>
</reference>
<dbReference type="InterPro" id="IPR021225">
    <property type="entry name" value="Tlde1_dom"/>
</dbReference>
<organism evidence="2 3">
    <name type="scientific">blood disease bacterium A2-HR MARDI</name>
    <dbReference type="NCBI Taxonomy" id="1944648"/>
    <lineage>
        <taxon>Bacteria</taxon>
        <taxon>Pseudomonadati</taxon>
        <taxon>Pseudomonadota</taxon>
        <taxon>Betaproteobacteria</taxon>
        <taxon>Burkholderiales</taxon>
        <taxon>Burkholderiaceae</taxon>
        <taxon>Ralstonia</taxon>
        <taxon>Ralstonia solanacearum species complex</taxon>
    </lineage>
</organism>
<dbReference type="AlphaFoldDB" id="A0A1U9VKC8"/>
<proteinExistence type="predicted"/>
<evidence type="ECO:0000259" key="1">
    <source>
        <dbReference type="Pfam" id="PF10908"/>
    </source>
</evidence>
<name>A0A1U9VKC8_9RALS</name>
<evidence type="ECO:0000313" key="2">
    <source>
        <dbReference type="EMBL" id="AQW30511.1"/>
    </source>
</evidence>
<protein>
    <recommendedName>
        <fullName evidence="1">Tlde1 domain-containing protein</fullName>
    </recommendedName>
</protein>